<sequence>MEANDNEDVPAIEIFLYLRSQPEDGPRLGPSTLEDDRICRGEVRQALFPQCEVGVNQDVAVPLDDPAVTCGLGDSGHGFDETIKVLVNATGGLDIQGLIIRLGRQDRPAAQTLDVILLQIFPRSGIDIQDCLEIVREDSAERKAHAAVHSRIT</sequence>
<proteinExistence type="predicted"/>
<accession>A0AAD7D7S0</accession>
<keyword evidence="2" id="KW-1185">Reference proteome</keyword>
<dbReference type="EMBL" id="JARKIE010000108">
    <property type="protein sequence ID" value="KAJ7683429.1"/>
    <property type="molecule type" value="Genomic_DNA"/>
</dbReference>
<dbReference type="Proteomes" id="UP001221757">
    <property type="component" value="Unassembled WGS sequence"/>
</dbReference>
<dbReference type="AlphaFoldDB" id="A0AAD7D7S0"/>
<gene>
    <name evidence="1" type="ORF">B0H17DRAFT_1137748</name>
</gene>
<reference evidence="1" key="1">
    <citation type="submission" date="2023-03" db="EMBL/GenBank/DDBJ databases">
        <title>Massive genome expansion in bonnet fungi (Mycena s.s.) driven by repeated elements and novel gene families across ecological guilds.</title>
        <authorList>
            <consortium name="Lawrence Berkeley National Laboratory"/>
            <person name="Harder C.B."/>
            <person name="Miyauchi S."/>
            <person name="Viragh M."/>
            <person name="Kuo A."/>
            <person name="Thoen E."/>
            <person name="Andreopoulos B."/>
            <person name="Lu D."/>
            <person name="Skrede I."/>
            <person name="Drula E."/>
            <person name="Henrissat B."/>
            <person name="Morin E."/>
            <person name="Kohler A."/>
            <person name="Barry K."/>
            <person name="LaButti K."/>
            <person name="Morin E."/>
            <person name="Salamov A."/>
            <person name="Lipzen A."/>
            <person name="Mereny Z."/>
            <person name="Hegedus B."/>
            <person name="Baldrian P."/>
            <person name="Stursova M."/>
            <person name="Weitz H."/>
            <person name="Taylor A."/>
            <person name="Grigoriev I.V."/>
            <person name="Nagy L.G."/>
            <person name="Martin F."/>
            <person name="Kauserud H."/>
        </authorList>
    </citation>
    <scope>NUCLEOTIDE SEQUENCE</scope>
    <source>
        <strain evidence="1">CBHHK067</strain>
    </source>
</reference>
<protein>
    <submittedName>
        <fullName evidence="1">Uncharacterized protein</fullName>
    </submittedName>
</protein>
<evidence type="ECO:0000313" key="2">
    <source>
        <dbReference type="Proteomes" id="UP001221757"/>
    </source>
</evidence>
<name>A0AAD7D7S0_MYCRO</name>
<organism evidence="1 2">
    <name type="scientific">Mycena rosella</name>
    <name type="common">Pink bonnet</name>
    <name type="synonym">Agaricus rosellus</name>
    <dbReference type="NCBI Taxonomy" id="1033263"/>
    <lineage>
        <taxon>Eukaryota</taxon>
        <taxon>Fungi</taxon>
        <taxon>Dikarya</taxon>
        <taxon>Basidiomycota</taxon>
        <taxon>Agaricomycotina</taxon>
        <taxon>Agaricomycetes</taxon>
        <taxon>Agaricomycetidae</taxon>
        <taxon>Agaricales</taxon>
        <taxon>Marasmiineae</taxon>
        <taxon>Mycenaceae</taxon>
        <taxon>Mycena</taxon>
    </lineage>
</organism>
<comment type="caution">
    <text evidence="1">The sequence shown here is derived from an EMBL/GenBank/DDBJ whole genome shotgun (WGS) entry which is preliminary data.</text>
</comment>
<evidence type="ECO:0000313" key="1">
    <source>
        <dbReference type="EMBL" id="KAJ7683429.1"/>
    </source>
</evidence>